<dbReference type="Pfam" id="PF02899">
    <property type="entry name" value="Phage_int_SAM_1"/>
    <property type="match status" value="1"/>
</dbReference>
<evidence type="ECO:0000256" key="2">
    <source>
        <dbReference type="ARBA" id="ARBA00023125"/>
    </source>
</evidence>
<protein>
    <submittedName>
        <fullName evidence="6">Site-specific tyrosine recombinase XerD</fullName>
    </submittedName>
</protein>
<evidence type="ECO:0000313" key="6">
    <source>
        <dbReference type="EMBL" id="BAL57199.1"/>
    </source>
</evidence>
<gene>
    <name evidence="6" type="ORF">HGMM_F48B01C15</name>
</gene>
<reference evidence="6" key="2">
    <citation type="journal article" date="2012" name="PLoS ONE">
        <title>A Deeply Branching Thermophilic Bacterium with an Ancient Acetyl-CoA Pathway Dominates a Subsurface Ecosystem.</title>
        <authorList>
            <person name="Takami H."/>
            <person name="Noguchi H."/>
            <person name="Takaki Y."/>
            <person name="Uchiyama I."/>
            <person name="Toyoda A."/>
            <person name="Nishi S."/>
            <person name="Chee G.-J."/>
            <person name="Arai W."/>
            <person name="Nunoura T."/>
            <person name="Itoh T."/>
            <person name="Hattori M."/>
            <person name="Takai K."/>
        </authorList>
    </citation>
    <scope>NUCLEOTIDE SEQUENCE</scope>
</reference>
<dbReference type="PROSITE" id="PS51898">
    <property type="entry name" value="TYR_RECOMBINASE"/>
    <property type="match status" value="1"/>
</dbReference>
<name>H5SM13_9ZZZZ</name>
<dbReference type="InterPro" id="IPR044068">
    <property type="entry name" value="CB"/>
</dbReference>
<proteinExistence type="predicted"/>
<dbReference type="InterPro" id="IPR011010">
    <property type="entry name" value="DNA_brk_join_enz"/>
</dbReference>
<dbReference type="GO" id="GO:0003677">
    <property type="term" value="F:DNA binding"/>
    <property type="evidence" value="ECO:0007669"/>
    <property type="project" value="UniProtKB-KW"/>
</dbReference>
<organism evidence="6">
    <name type="scientific">uncultured prokaryote</name>
    <dbReference type="NCBI Taxonomy" id="198431"/>
    <lineage>
        <taxon>unclassified sequences</taxon>
        <taxon>environmental samples</taxon>
    </lineage>
</organism>
<dbReference type="InterPro" id="IPR004107">
    <property type="entry name" value="Integrase_SAM-like_N"/>
</dbReference>
<dbReference type="PROSITE" id="PS51900">
    <property type="entry name" value="CB"/>
    <property type="match status" value="1"/>
</dbReference>
<reference evidence="6" key="1">
    <citation type="journal article" date="2005" name="Environ. Microbiol.">
        <title>Genetic and functional properties of uncultivated thermophilic crenarchaeotes from a subsurface gold mine as revealed by analysis of genome fragments.</title>
        <authorList>
            <person name="Nunoura T."/>
            <person name="Hirayama H."/>
            <person name="Takami H."/>
            <person name="Oida H."/>
            <person name="Nishi S."/>
            <person name="Shimamura S."/>
            <person name="Suzuki Y."/>
            <person name="Inagaki F."/>
            <person name="Takai K."/>
            <person name="Nealson K.H."/>
            <person name="Horikoshi K."/>
        </authorList>
    </citation>
    <scope>NUCLEOTIDE SEQUENCE</scope>
</reference>
<dbReference type="EMBL" id="AP011769">
    <property type="protein sequence ID" value="BAL57199.1"/>
    <property type="molecule type" value="Genomic_DNA"/>
</dbReference>
<dbReference type="InterPro" id="IPR050090">
    <property type="entry name" value="Tyrosine_recombinase_XerCD"/>
</dbReference>
<dbReference type="Pfam" id="PF00589">
    <property type="entry name" value="Phage_integrase"/>
    <property type="match status" value="1"/>
</dbReference>
<dbReference type="AlphaFoldDB" id="H5SM13"/>
<dbReference type="Gene3D" id="1.10.443.10">
    <property type="entry name" value="Intergrase catalytic core"/>
    <property type="match status" value="1"/>
</dbReference>
<evidence type="ECO:0000256" key="3">
    <source>
        <dbReference type="ARBA" id="ARBA00023172"/>
    </source>
</evidence>
<dbReference type="InterPro" id="IPR013762">
    <property type="entry name" value="Integrase-like_cat_sf"/>
</dbReference>
<evidence type="ECO:0000256" key="1">
    <source>
        <dbReference type="ARBA" id="ARBA00022908"/>
    </source>
</evidence>
<evidence type="ECO:0000259" key="5">
    <source>
        <dbReference type="PROSITE" id="PS51900"/>
    </source>
</evidence>
<evidence type="ECO:0000259" key="4">
    <source>
        <dbReference type="PROSITE" id="PS51898"/>
    </source>
</evidence>
<dbReference type="InterPro" id="IPR002104">
    <property type="entry name" value="Integrase_catalytic"/>
</dbReference>
<dbReference type="InterPro" id="IPR010998">
    <property type="entry name" value="Integrase_recombinase_N"/>
</dbReference>
<sequence>MSETFLHVTAQATLKSALQAWKHYLEDQGSSPNTIKSFLADLSLLDRYLPADRTIGAITTDDLRRFFHWLEKERGVPCSPKSLARRITSVKAFFRWLHRYGVLVVDPSEKIPSMSVYSPLPQVLTEEEEAAALRAAEAMRRGERPDTRPYTLLLLLLTTGIKKSECLGIHLNHIESQSSQGPYLFLRYASPTHRYKERKLPLTEEWLEVYQAYVAQYHISGQLFPWSARALEYVLEDIGETAGLEKHLSFDMCRWTYALRQYQQGMEPNLIRQRLGLSPIQWREVFLKLRRLSGEGVSSKRTGAGQEG</sequence>
<dbReference type="PANTHER" id="PTHR30349:SF41">
    <property type="entry name" value="INTEGRASE_RECOMBINASE PROTEIN MJ0367-RELATED"/>
    <property type="match status" value="1"/>
</dbReference>
<feature type="domain" description="Core-binding (CB)" evidence="5">
    <location>
        <begin position="12"/>
        <end position="98"/>
    </location>
</feature>
<dbReference type="GO" id="GO:0015074">
    <property type="term" value="P:DNA integration"/>
    <property type="evidence" value="ECO:0007669"/>
    <property type="project" value="UniProtKB-KW"/>
</dbReference>
<dbReference type="PANTHER" id="PTHR30349">
    <property type="entry name" value="PHAGE INTEGRASE-RELATED"/>
    <property type="match status" value="1"/>
</dbReference>
<dbReference type="GO" id="GO:0006310">
    <property type="term" value="P:DNA recombination"/>
    <property type="evidence" value="ECO:0007669"/>
    <property type="project" value="UniProtKB-KW"/>
</dbReference>
<feature type="domain" description="Tyr recombinase" evidence="4">
    <location>
        <begin position="119"/>
        <end position="299"/>
    </location>
</feature>
<accession>H5SM13</accession>
<keyword evidence="1" id="KW-0229">DNA integration</keyword>
<dbReference type="SUPFAM" id="SSF56349">
    <property type="entry name" value="DNA breaking-rejoining enzymes"/>
    <property type="match status" value="1"/>
</dbReference>
<keyword evidence="2" id="KW-0238">DNA-binding</keyword>
<dbReference type="Gene3D" id="1.10.150.130">
    <property type="match status" value="1"/>
</dbReference>
<keyword evidence="3" id="KW-0233">DNA recombination</keyword>